<evidence type="ECO:0000256" key="1">
    <source>
        <dbReference type="SAM" id="SignalP"/>
    </source>
</evidence>
<gene>
    <name evidence="2" type="ORF">HC176_15285</name>
</gene>
<feature type="chain" id="PRO_5046639371" evidence="1">
    <location>
        <begin position="18"/>
        <end position="69"/>
    </location>
</feature>
<keyword evidence="1" id="KW-0732">Signal</keyword>
<reference evidence="2 3" key="1">
    <citation type="submission" date="2020-03" db="EMBL/GenBank/DDBJ databases">
        <title>Tamlana sp. nov, isolated from XXX.</title>
        <authorList>
            <person name="Cao W.R."/>
        </authorList>
    </citation>
    <scope>NUCLEOTIDE SEQUENCE [LARGE SCALE GENOMIC DNA]</scope>
    <source>
        <strain evidence="2 3">HST1-43</strain>
    </source>
</reference>
<proteinExistence type="predicted"/>
<dbReference type="Proteomes" id="UP000760545">
    <property type="component" value="Unassembled WGS sequence"/>
</dbReference>
<protein>
    <submittedName>
        <fullName evidence="2">Uncharacterized protein</fullName>
    </submittedName>
</protein>
<sequence length="69" mass="7933">MSKFLLMLFLFFHFSFAQSSKKALIIAIGNYPEKNGWQKINSVNDIPLITQGIGYKPANSLMGDYQWLF</sequence>
<keyword evidence="3" id="KW-1185">Reference proteome</keyword>
<accession>A0ABX1DH70</accession>
<evidence type="ECO:0000313" key="2">
    <source>
        <dbReference type="EMBL" id="NJX16852.1"/>
    </source>
</evidence>
<evidence type="ECO:0000313" key="3">
    <source>
        <dbReference type="Proteomes" id="UP000760545"/>
    </source>
</evidence>
<comment type="caution">
    <text evidence="2">The sequence shown here is derived from an EMBL/GenBank/DDBJ whole genome shotgun (WGS) entry which is preliminary data.</text>
</comment>
<name>A0ABX1DH70_9FLAO</name>
<dbReference type="RefSeq" id="WP_167919822.1">
    <property type="nucleotide sequence ID" value="NZ_JAAVJS010000033.1"/>
</dbReference>
<organism evidence="2 3">
    <name type="scientific">Tamlana crocina</name>
    <dbReference type="NCBI Taxonomy" id="393006"/>
    <lineage>
        <taxon>Bacteria</taxon>
        <taxon>Pseudomonadati</taxon>
        <taxon>Bacteroidota</taxon>
        <taxon>Flavobacteriia</taxon>
        <taxon>Flavobacteriales</taxon>
        <taxon>Flavobacteriaceae</taxon>
        <taxon>Tamlana</taxon>
    </lineage>
</organism>
<dbReference type="EMBL" id="JAAVJS010000033">
    <property type="protein sequence ID" value="NJX16852.1"/>
    <property type="molecule type" value="Genomic_DNA"/>
</dbReference>
<feature type="signal peptide" evidence="1">
    <location>
        <begin position="1"/>
        <end position="17"/>
    </location>
</feature>